<organism evidence="2 3">
    <name type="scientific">Persicirhabdus sediminis</name>
    <dbReference type="NCBI Taxonomy" id="454144"/>
    <lineage>
        <taxon>Bacteria</taxon>
        <taxon>Pseudomonadati</taxon>
        <taxon>Verrucomicrobiota</taxon>
        <taxon>Verrucomicrobiia</taxon>
        <taxon>Verrucomicrobiales</taxon>
        <taxon>Verrucomicrobiaceae</taxon>
        <taxon>Persicirhabdus</taxon>
    </lineage>
</organism>
<dbReference type="EMBL" id="JAENIM010000039">
    <property type="protein sequence ID" value="MBK1791498.1"/>
    <property type="molecule type" value="Genomic_DNA"/>
</dbReference>
<dbReference type="RefSeq" id="WP_200311499.1">
    <property type="nucleotide sequence ID" value="NZ_JAENIM010000039.1"/>
</dbReference>
<dbReference type="Proteomes" id="UP000624703">
    <property type="component" value="Unassembled WGS sequence"/>
</dbReference>
<evidence type="ECO:0000313" key="2">
    <source>
        <dbReference type="EMBL" id="MBK1791498.1"/>
    </source>
</evidence>
<sequence length="98" mass="11155">MRIIGIIFALISIAATLSITAITASYQNNQMEQAAQLFEDFGYGDDFLDDDYVYEDDASYFFEDESEAEESSVDKPEEKRPLLEPMPEDYLPPGVERL</sequence>
<evidence type="ECO:0000313" key="3">
    <source>
        <dbReference type="Proteomes" id="UP000624703"/>
    </source>
</evidence>
<comment type="caution">
    <text evidence="2">The sequence shown here is derived from an EMBL/GenBank/DDBJ whole genome shotgun (WGS) entry which is preliminary data.</text>
</comment>
<accession>A0A8J7MF22</accession>
<protein>
    <submittedName>
        <fullName evidence="2">Uncharacterized protein</fullName>
    </submittedName>
</protein>
<feature type="region of interest" description="Disordered" evidence="1">
    <location>
        <begin position="64"/>
        <end position="98"/>
    </location>
</feature>
<feature type="compositionally biased region" description="Basic and acidic residues" evidence="1">
    <location>
        <begin position="72"/>
        <end position="82"/>
    </location>
</feature>
<gene>
    <name evidence="2" type="ORF">JIN82_10070</name>
</gene>
<name>A0A8J7MF22_9BACT</name>
<reference evidence="2" key="1">
    <citation type="submission" date="2021-01" db="EMBL/GenBank/DDBJ databases">
        <title>Modified the classification status of verrucomicrobia.</title>
        <authorList>
            <person name="Feng X."/>
        </authorList>
    </citation>
    <scope>NUCLEOTIDE SEQUENCE</scope>
    <source>
        <strain evidence="2">_KCTC 22039</strain>
    </source>
</reference>
<proteinExistence type="predicted"/>
<dbReference type="AlphaFoldDB" id="A0A8J7MF22"/>
<evidence type="ECO:0000256" key="1">
    <source>
        <dbReference type="SAM" id="MobiDB-lite"/>
    </source>
</evidence>
<keyword evidence="3" id="KW-1185">Reference proteome</keyword>